<dbReference type="Proteomes" id="UP001163603">
    <property type="component" value="Chromosome 15"/>
</dbReference>
<evidence type="ECO:0000313" key="1">
    <source>
        <dbReference type="EMBL" id="KAJ0008183.1"/>
    </source>
</evidence>
<proteinExistence type="predicted"/>
<gene>
    <name evidence="1" type="ORF">Pint_28837</name>
</gene>
<evidence type="ECO:0000313" key="2">
    <source>
        <dbReference type="Proteomes" id="UP001163603"/>
    </source>
</evidence>
<accession>A0ACC0X1K7</accession>
<sequence length="88" mass="9999">MVCNSGEIGTCSHVKWRVSAELQMAYMGRFLTFIEVVVGINPRVHWVSIQAIKVFSKHISLEFQNRTEQKRGGCLTHHARGVNFLPSK</sequence>
<dbReference type="EMBL" id="CM047750">
    <property type="protein sequence ID" value="KAJ0008183.1"/>
    <property type="molecule type" value="Genomic_DNA"/>
</dbReference>
<name>A0ACC0X1K7_9ROSI</name>
<reference evidence="2" key="1">
    <citation type="journal article" date="2023" name="G3 (Bethesda)">
        <title>Genome assembly and association tests identify interacting loci associated with vigor, precocity, and sex in interspecific pistachio rootstocks.</title>
        <authorList>
            <person name="Palmer W."/>
            <person name="Jacygrad E."/>
            <person name="Sagayaradj S."/>
            <person name="Cavanaugh K."/>
            <person name="Han R."/>
            <person name="Bertier L."/>
            <person name="Beede B."/>
            <person name="Kafkas S."/>
            <person name="Golino D."/>
            <person name="Preece J."/>
            <person name="Michelmore R."/>
        </authorList>
    </citation>
    <scope>NUCLEOTIDE SEQUENCE [LARGE SCALE GENOMIC DNA]</scope>
</reference>
<organism evidence="1 2">
    <name type="scientific">Pistacia integerrima</name>
    <dbReference type="NCBI Taxonomy" id="434235"/>
    <lineage>
        <taxon>Eukaryota</taxon>
        <taxon>Viridiplantae</taxon>
        <taxon>Streptophyta</taxon>
        <taxon>Embryophyta</taxon>
        <taxon>Tracheophyta</taxon>
        <taxon>Spermatophyta</taxon>
        <taxon>Magnoliopsida</taxon>
        <taxon>eudicotyledons</taxon>
        <taxon>Gunneridae</taxon>
        <taxon>Pentapetalae</taxon>
        <taxon>rosids</taxon>
        <taxon>malvids</taxon>
        <taxon>Sapindales</taxon>
        <taxon>Anacardiaceae</taxon>
        <taxon>Pistacia</taxon>
    </lineage>
</organism>
<keyword evidence="2" id="KW-1185">Reference proteome</keyword>
<comment type="caution">
    <text evidence="1">The sequence shown here is derived from an EMBL/GenBank/DDBJ whole genome shotgun (WGS) entry which is preliminary data.</text>
</comment>
<protein>
    <submittedName>
        <fullName evidence="1">Uncharacterized protein</fullName>
    </submittedName>
</protein>